<dbReference type="NCBIfam" id="TIGR01777">
    <property type="entry name" value="yfcH"/>
    <property type="match status" value="1"/>
</dbReference>
<evidence type="ECO:0000259" key="2">
    <source>
        <dbReference type="Pfam" id="PF08338"/>
    </source>
</evidence>
<evidence type="ECO:0008006" key="4">
    <source>
        <dbReference type="Google" id="ProtNLM"/>
    </source>
</evidence>
<dbReference type="SUPFAM" id="SSF51735">
    <property type="entry name" value="NAD(P)-binding Rossmann-fold domains"/>
    <property type="match status" value="1"/>
</dbReference>
<name>A0A7S2UTL9_9STRA</name>
<evidence type="ECO:0000313" key="3">
    <source>
        <dbReference type="EMBL" id="CAD9858896.1"/>
    </source>
</evidence>
<dbReference type="AlphaFoldDB" id="A0A7S2UTL9"/>
<accession>A0A7S2UTL9</accession>
<dbReference type="Gene3D" id="3.40.50.720">
    <property type="entry name" value="NAD(P)-binding Rossmann-like Domain"/>
    <property type="match status" value="1"/>
</dbReference>
<reference evidence="3" key="1">
    <citation type="submission" date="2021-01" db="EMBL/GenBank/DDBJ databases">
        <authorList>
            <person name="Corre E."/>
            <person name="Pelletier E."/>
            <person name="Niang G."/>
            <person name="Scheremetjew M."/>
            <person name="Finn R."/>
            <person name="Kale V."/>
            <person name="Holt S."/>
            <person name="Cochrane G."/>
            <person name="Meng A."/>
            <person name="Brown T."/>
            <person name="Cohen L."/>
        </authorList>
    </citation>
    <scope>NUCLEOTIDE SEQUENCE</scope>
    <source>
        <strain evidence="3">CCMP1661</strain>
    </source>
</reference>
<dbReference type="InterPro" id="IPR013549">
    <property type="entry name" value="DUF1731"/>
</dbReference>
<dbReference type="EMBL" id="HBHR01003134">
    <property type="protein sequence ID" value="CAD9858896.1"/>
    <property type="molecule type" value="Transcribed_RNA"/>
</dbReference>
<organism evidence="3">
    <name type="scientific">Fibrocapsa japonica</name>
    <dbReference type="NCBI Taxonomy" id="94617"/>
    <lineage>
        <taxon>Eukaryota</taxon>
        <taxon>Sar</taxon>
        <taxon>Stramenopiles</taxon>
        <taxon>Ochrophyta</taxon>
        <taxon>Raphidophyceae</taxon>
        <taxon>Chattonellales</taxon>
        <taxon>Chattonellaceae</taxon>
        <taxon>Fibrocapsa</taxon>
    </lineage>
</organism>
<feature type="domain" description="NAD-dependent epimerase/dehydratase" evidence="1">
    <location>
        <begin position="72"/>
        <end position="297"/>
    </location>
</feature>
<dbReference type="PANTHER" id="PTHR11092:SF0">
    <property type="entry name" value="EPIMERASE FAMILY PROTEIN SDR39U1"/>
    <property type="match status" value="1"/>
</dbReference>
<sequence length="379" mass="39927">MKYSTCAVIAIITLGTVFGFQTPGLQQLSTFQHKALSSSPKVTMVSSFFDNIFKGESSATTPISTTKSFKVAVSGSSGMIGQALIKNLEGSNINGKPIQVLRITRKPGSAEDEVKWNPSKGTIDGEDLEGVDAVVHLAGENVASGDGGISGLLGTWTNAKKDRILTSRVQGTQLLADTIAGLKNPPKVFVCSSAVGYYGYQGGAQEFTEQSEVGDGFLAQVCQEWEDSTKAASKKCRVVNLRTGIVLAAQGGVLAKLMPLFQVGGGGNLGSGSQYMSWISIRDMVNGIKFAIEKPSLSGPVNVVAPRPVTNAEFTQALASAVSRPAIVPLPEPVGRVIFGQMGEEMLFGGQRVSASKLQKAGFNFEDENINSALQNILV</sequence>
<dbReference type="PANTHER" id="PTHR11092">
    <property type="entry name" value="SUGAR NUCLEOTIDE EPIMERASE RELATED"/>
    <property type="match status" value="1"/>
</dbReference>
<gene>
    <name evidence="3" type="ORF">FJAP1339_LOCUS1415</name>
</gene>
<dbReference type="InterPro" id="IPR036291">
    <property type="entry name" value="NAD(P)-bd_dom_sf"/>
</dbReference>
<proteinExistence type="predicted"/>
<dbReference type="InterPro" id="IPR010099">
    <property type="entry name" value="SDR39U1"/>
</dbReference>
<protein>
    <recommendedName>
        <fullName evidence="4">DUF1731 domain-containing protein</fullName>
    </recommendedName>
</protein>
<dbReference type="Pfam" id="PF01370">
    <property type="entry name" value="Epimerase"/>
    <property type="match status" value="1"/>
</dbReference>
<evidence type="ECO:0000259" key="1">
    <source>
        <dbReference type="Pfam" id="PF01370"/>
    </source>
</evidence>
<feature type="domain" description="DUF1731" evidence="2">
    <location>
        <begin position="331"/>
        <end position="377"/>
    </location>
</feature>
<dbReference type="Pfam" id="PF08338">
    <property type="entry name" value="DUF1731"/>
    <property type="match status" value="1"/>
</dbReference>
<dbReference type="InterPro" id="IPR001509">
    <property type="entry name" value="Epimerase_deHydtase"/>
</dbReference>